<protein>
    <submittedName>
        <fullName evidence="2">Uncharacterized protein</fullName>
    </submittedName>
</protein>
<proteinExistence type="predicted"/>
<organism evidence="2 3">
    <name type="scientific">Symbiodinium microadriaticum</name>
    <name type="common">Dinoflagellate</name>
    <name type="synonym">Zooxanthella microadriatica</name>
    <dbReference type="NCBI Taxonomy" id="2951"/>
    <lineage>
        <taxon>Eukaryota</taxon>
        <taxon>Sar</taxon>
        <taxon>Alveolata</taxon>
        <taxon>Dinophyceae</taxon>
        <taxon>Suessiales</taxon>
        <taxon>Symbiodiniaceae</taxon>
        <taxon>Symbiodinium</taxon>
    </lineage>
</organism>
<dbReference type="EMBL" id="LSRX01000642">
    <property type="protein sequence ID" value="OLP91952.1"/>
    <property type="molecule type" value="Genomic_DNA"/>
</dbReference>
<reference evidence="2 3" key="1">
    <citation type="submission" date="2016-02" db="EMBL/GenBank/DDBJ databases">
        <title>Genome analysis of coral dinoflagellate symbionts highlights evolutionary adaptations to a symbiotic lifestyle.</title>
        <authorList>
            <person name="Aranda M."/>
            <person name="Li Y."/>
            <person name="Liew Y.J."/>
            <person name="Baumgarten S."/>
            <person name="Simakov O."/>
            <person name="Wilson M."/>
            <person name="Piel J."/>
            <person name="Ashoor H."/>
            <person name="Bougouffa S."/>
            <person name="Bajic V.B."/>
            <person name="Ryu T."/>
            <person name="Ravasi T."/>
            <person name="Bayer T."/>
            <person name="Micklem G."/>
            <person name="Kim H."/>
            <person name="Bhak J."/>
            <person name="Lajeunesse T.C."/>
            <person name="Voolstra C.R."/>
        </authorList>
    </citation>
    <scope>NUCLEOTIDE SEQUENCE [LARGE SCALE GENOMIC DNA]</scope>
    <source>
        <strain evidence="2 3">CCMP2467</strain>
    </source>
</reference>
<dbReference type="OrthoDB" id="412438at2759"/>
<name>A0A1Q9D9S9_SYMMI</name>
<feature type="compositionally biased region" description="Basic and acidic residues" evidence="1">
    <location>
        <begin position="828"/>
        <end position="855"/>
    </location>
</feature>
<comment type="caution">
    <text evidence="2">The sequence shown here is derived from an EMBL/GenBank/DDBJ whole genome shotgun (WGS) entry which is preliminary data.</text>
</comment>
<dbReference type="Proteomes" id="UP000186817">
    <property type="component" value="Unassembled WGS sequence"/>
</dbReference>
<gene>
    <name evidence="2" type="ORF">AK812_SmicGene26288</name>
</gene>
<evidence type="ECO:0000256" key="1">
    <source>
        <dbReference type="SAM" id="MobiDB-lite"/>
    </source>
</evidence>
<feature type="compositionally biased region" description="Acidic residues" evidence="1">
    <location>
        <begin position="509"/>
        <end position="520"/>
    </location>
</feature>
<feature type="region of interest" description="Disordered" evidence="1">
    <location>
        <begin position="509"/>
        <end position="538"/>
    </location>
</feature>
<feature type="region of interest" description="Disordered" evidence="1">
    <location>
        <begin position="806"/>
        <end position="869"/>
    </location>
</feature>
<accession>A0A1Q9D9S9</accession>
<feature type="region of interest" description="Disordered" evidence="1">
    <location>
        <begin position="892"/>
        <end position="911"/>
    </location>
</feature>
<evidence type="ECO:0000313" key="3">
    <source>
        <dbReference type="Proteomes" id="UP000186817"/>
    </source>
</evidence>
<dbReference type="AlphaFoldDB" id="A0A1Q9D9S9"/>
<evidence type="ECO:0000313" key="2">
    <source>
        <dbReference type="EMBL" id="OLP91952.1"/>
    </source>
</evidence>
<feature type="compositionally biased region" description="Acidic residues" evidence="1">
    <location>
        <begin position="894"/>
        <end position="911"/>
    </location>
</feature>
<sequence length="911" mass="103316">MWILDKEPPCSCEGAGSKAKGVCGRANNANTAGGTYDCYTVFVAYRKPRSSLTVKITPGCLMSSHAAFLLALQLCWSAAELPQRFSRQAHDPKKLRFYEYPDIQAAAALPQLTLILDPEAENYREVDILESRNQEETYGYKGTIIRTRQYASGPACQNLGNVFLASVLGHTTDLDIENCCFTLLLQLLDFMKPELPQWAEVRATLVQCSQERDRVIREELGCQKSEGKGILMKVMNGGQPPAQLQKNQFIKKLQQASIFCRWVACSALPEIYQEMQEDADREQPEASTLFFMWTVVEEEYIHQKTKFSVKIRPKQHGDFLQLLAQRSDPAPADCPADFLCDGNCILASLHHLGFAAQAQIMLGNVEPEANTYFRQRQLRTYGQVGSECKLHLTPSLDWSSIELDDLILLHLVHRGRPHCIALSPAEANTVRLVDGTSAWTVPRADVPGLLVSAADSKYIILFVVRRSMRQPDEDDVDDKDLRDLLETQAAAKPKVFEELNDDFGWDAEEQSANEGDEDSAEALSSKGIDSADEGVTHVGDDLLDNMKKEVRRFNTERPPICTNSAGFRVCPFCPFRAWPEKHASRVFHHVKTYHTEPKQYVPSGTKQMKIIIALHDSNQCAGRHDDSYLRRSAAVLRRTVQPDLNRRSNHIDKEIRLVLTERGPEYWNAATVRSTSLRRVRNLYYTRGMAQLIYEEMVNNSAKVYAAHAAILRRIAPECASLLPRHSKHWWPIVEDIFISPPIQRMTEDIMHELIAHEELETISMDATMRPEHAHELGGEATRGPNRKIYDLLFTAASGARTEWLDQTAMPRQGTETWNHYLKKKKEEKKEEEKKEKARRKEEKRELQQQNEDLRVPFTGGTLLRARPDGEGLAAGKFMNMTMITSLMMKTCDDEGDDVDDDDDDDNDDND</sequence>
<keyword evidence="3" id="KW-1185">Reference proteome</keyword>